<feature type="binding site" evidence="8">
    <location>
        <position position="176"/>
    </location>
    <ligand>
        <name>ATP</name>
        <dbReference type="ChEBI" id="CHEBI:30616"/>
    </ligand>
</feature>
<keyword evidence="7 8" id="KW-0460">Magnesium</keyword>
<feature type="binding site" evidence="8">
    <location>
        <position position="125"/>
    </location>
    <ligand>
        <name>ATP</name>
        <dbReference type="ChEBI" id="CHEBI:30616"/>
    </ligand>
</feature>
<keyword evidence="8" id="KW-0464">Manganese</keyword>
<evidence type="ECO:0000256" key="8">
    <source>
        <dbReference type="HAMAP-Rule" id="MF_00692"/>
    </source>
</evidence>
<dbReference type="EC" id="2.7.7.-" evidence="8"/>
<evidence type="ECO:0000256" key="7">
    <source>
        <dbReference type="ARBA" id="ARBA00022842"/>
    </source>
</evidence>
<feature type="binding site" evidence="8">
    <location>
        <position position="93"/>
    </location>
    <ligand>
        <name>ATP</name>
        <dbReference type="ChEBI" id="CHEBI:30616"/>
    </ligand>
</feature>
<comment type="catalytic activity">
    <reaction evidence="8">
        <text>L-tyrosyl-[protein] + UTP = O-(5'-uridylyl)-L-tyrosyl-[protein] + diphosphate</text>
        <dbReference type="Rhea" id="RHEA:83887"/>
        <dbReference type="Rhea" id="RHEA-COMP:10136"/>
        <dbReference type="Rhea" id="RHEA-COMP:20238"/>
        <dbReference type="ChEBI" id="CHEBI:33019"/>
        <dbReference type="ChEBI" id="CHEBI:46398"/>
        <dbReference type="ChEBI" id="CHEBI:46858"/>
        <dbReference type="ChEBI" id="CHEBI:90602"/>
    </reaction>
</comment>
<comment type="catalytic activity">
    <reaction evidence="8">
        <text>L-threonyl-[protein] + ATP = 3-O-(5'-adenylyl)-L-threonyl-[protein] + diphosphate</text>
        <dbReference type="Rhea" id="RHEA:54292"/>
        <dbReference type="Rhea" id="RHEA-COMP:11060"/>
        <dbReference type="Rhea" id="RHEA-COMP:13847"/>
        <dbReference type="ChEBI" id="CHEBI:30013"/>
        <dbReference type="ChEBI" id="CHEBI:30616"/>
        <dbReference type="ChEBI" id="CHEBI:33019"/>
        <dbReference type="ChEBI" id="CHEBI:138113"/>
        <dbReference type="EC" id="2.7.7.108"/>
    </reaction>
</comment>
<dbReference type="AlphaFoldDB" id="A0A081K5I0"/>
<evidence type="ECO:0000256" key="6">
    <source>
        <dbReference type="ARBA" id="ARBA00022840"/>
    </source>
</evidence>
<keyword evidence="4 8" id="KW-0479">Metal-binding</keyword>
<evidence type="ECO:0000313" key="9">
    <source>
        <dbReference type="EMBL" id="KEI69406.1"/>
    </source>
</evidence>
<feature type="binding site" evidence="8">
    <location>
        <position position="268"/>
    </location>
    <ligand>
        <name>Mg(2+)</name>
        <dbReference type="ChEBI" id="CHEBI:18420"/>
    </ligand>
</feature>
<keyword evidence="5 8" id="KW-0547">Nucleotide-binding</keyword>
<dbReference type="PANTHER" id="PTHR32057:SF14">
    <property type="entry name" value="PROTEIN ADENYLYLTRANSFERASE SELO, MITOCHONDRIAL"/>
    <property type="match status" value="1"/>
</dbReference>
<evidence type="ECO:0000256" key="2">
    <source>
        <dbReference type="ARBA" id="ARBA00022679"/>
    </source>
</evidence>
<dbReference type="eggNOG" id="COG0397">
    <property type="taxonomic scope" value="Bacteria"/>
</dbReference>
<comment type="similarity">
    <text evidence="1 8">Belongs to the SELO family.</text>
</comment>
<proteinExistence type="inferred from homology"/>
<comment type="function">
    <text evidence="8">Nucleotidyltransferase involved in the post-translational modification of proteins. It can catalyze the addition of adenosine monophosphate (AMP) or uridine monophosphate (UMP) to a protein, resulting in modifications known as AMPylation and UMPylation.</text>
</comment>
<dbReference type="GO" id="GO:0005524">
    <property type="term" value="F:ATP binding"/>
    <property type="evidence" value="ECO:0007669"/>
    <property type="project" value="UniProtKB-UniRule"/>
</dbReference>
<sequence length="492" mass="56383">MNSLEDKNFNNTYSRLSECFYTRLNPTPLENPKLVAYSSSAGQLLNLEDSAENRETLTQICSGNTAWPGSEPLAMIYSGHQFGSYNPQLGDGRGLLLGELVNAEGEKWDLHLKGGGQTPYSRFGDGRAVLRSCIREFLASEALHHLGIPTTRALCVVTSDTPVYREKTEAGSTLLRLARSHIRFGHFEYFFYTKRYEALKELADYTIEQNFHDLEGMKVLSGSDQGYQRFYSEVIRRTATLIAQWQASGFAHGVMNTDNMSIIGDTFDYGPYGFIDDFNWHYICNHSDHSGRYAFSQQPEIGYWNLGRLGQALTPLFEDGELIQTALDQYPQLYSETYTRLMLDKLGLVEEEEEDTDLIRDLLQLLHDSRCDYTLFFRTLCNFPSDHASQRLHQLVNHPSLAAWLDRYSQRIKRDLTGNEDRQRRMKRVNPKFILRNYLAQQAIELAEQGNYQEVENLMTVLGAPFDEHPDFEHYAAEPPEWGKKLEVSCSS</sequence>
<dbReference type="NCBIfam" id="NF000658">
    <property type="entry name" value="PRK00029.1"/>
    <property type="match status" value="1"/>
</dbReference>
<dbReference type="GO" id="GO:0000287">
    <property type="term" value="F:magnesium ion binding"/>
    <property type="evidence" value="ECO:0007669"/>
    <property type="project" value="UniProtKB-UniRule"/>
</dbReference>
<comment type="cofactor">
    <cofactor evidence="8">
        <name>Mg(2+)</name>
        <dbReference type="ChEBI" id="CHEBI:18420"/>
    </cofactor>
    <cofactor evidence="8">
        <name>Mn(2+)</name>
        <dbReference type="ChEBI" id="CHEBI:29035"/>
    </cofactor>
</comment>
<keyword evidence="6 8" id="KW-0067">ATP-binding</keyword>
<dbReference type="STRING" id="305900.GV64_00440"/>
<evidence type="ECO:0000256" key="5">
    <source>
        <dbReference type="ARBA" id="ARBA00022741"/>
    </source>
</evidence>
<keyword evidence="3 8" id="KW-0548">Nucleotidyltransferase</keyword>
<dbReference type="Proteomes" id="UP000027997">
    <property type="component" value="Unassembled WGS sequence"/>
</dbReference>
<organism evidence="9 10">
    <name type="scientific">Endozoicomonas elysicola</name>
    <dbReference type="NCBI Taxonomy" id="305900"/>
    <lineage>
        <taxon>Bacteria</taxon>
        <taxon>Pseudomonadati</taxon>
        <taxon>Pseudomonadota</taxon>
        <taxon>Gammaproteobacteria</taxon>
        <taxon>Oceanospirillales</taxon>
        <taxon>Endozoicomonadaceae</taxon>
        <taxon>Endozoicomonas</taxon>
    </lineage>
</organism>
<comment type="catalytic activity">
    <reaction evidence="8">
        <text>L-seryl-[protein] + UTP = O-(5'-uridylyl)-L-seryl-[protein] + diphosphate</text>
        <dbReference type="Rhea" id="RHEA:64604"/>
        <dbReference type="Rhea" id="RHEA-COMP:9863"/>
        <dbReference type="Rhea" id="RHEA-COMP:16635"/>
        <dbReference type="ChEBI" id="CHEBI:29999"/>
        <dbReference type="ChEBI" id="CHEBI:33019"/>
        <dbReference type="ChEBI" id="CHEBI:46398"/>
        <dbReference type="ChEBI" id="CHEBI:156051"/>
    </reaction>
</comment>
<feature type="binding site" evidence="8">
    <location>
        <position position="268"/>
    </location>
    <ligand>
        <name>ATP</name>
        <dbReference type="ChEBI" id="CHEBI:30616"/>
    </ligand>
</feature>
<evidence type="ECO:0000313" key="10">
    <source>
        <dbReference type="Proteomes" id="UP000027997"/>
    </source>
</evidence>
<dbReference type="PANTHER" id="PTHR32057">
    <property type="entry name" value="PROTEIN ADENYLYLTRANSFERASE SELO, MITOCHONDRIAL"/>
    <property type="match status" value="1"/>
</dbReference>
<reference evidence="9 10" key="1">
    <citation type="submission" date="2014-06" db="EMBL/GenBank/DDBJ databases">
        <title>Whole Genome Sequences of Three Symbiotic Endozoicomonas Bacteria.</title>
        <authorList>
            <person name="Neave M.J."/>
            <person name="Apprill A."/>
            <person name="Voolstra C.R."/>
        </authorList>
    </citation>
    <scope>NUCLEOTIDE SEQUENCE [LARGE SCALE GENOMIC DNA]</scope>
    <source>
        <strain evidence="9 10">DSM 22380</strain>
    </source>
</reference>
<evidence type="ECO:0000256" key="3">
    <source>
        <dbReference type="ARBA" id="ARBA00022695"/>
    </source>
</evidence>
<feature type="binding site" evidence="8">
    <location>
        <position position="183"/>
    </location>
    <ligand>
        <name>ATP</name>
        <dbReference type="ChEBI" id="CHEBI:30616"/>
    </ligand>
</feature>
<comment type="catalytic activity">
    <reaction evidence="8">
        <text>L-seryl-[protein] + ATP = 3-O-(5'-adenylyl)-L-seryl-[protein] + diphosphate</text>
        <dbReference type="Rhea" id="RHEA:58120"/>
        <dbReference type="Rhea" id="RHEA-COMP:9863"/>
        <dbReference type="Rhea" id="RHEA-COMP:15073"/>
        <dbReference type="ChEBI" id="CHEBI:29999"/>
        <dbReference type="ChEBI" id="CHEBI:30616"/>
        <dbReference type="ChEBI" id="CHEBI:33019"/>
        <dbReference type="ChEBI" id="CHEBI:142516"/>
        <dbReference type="EC" id="2.7.7.108"/>
    </reaction>
</comment>
<dbReference type="EC" id="2.7.7.108" evidence="8"/>
<evidence type="ECO:0000256" key="4">
    <source>
        <dbReference type="ARBA" id="ARBA00022723"/>
    </source>
</evidence>
<name>A0A081K5I0_9GAMM</name>
<dbReference type="RefSeq" id="WP_020582673.1">
    <property type="nucleotide sequence ID" value="NZ_JOJP01000001.1"/>
</dbReference>
<comment type="caution">
    <text evidence="9">The sequence shown here is derived from an EMBL/GenBank/DDBJ whole genome shotgun (WGS) entry which is preliminary data.</text>
</comment>
<keyword evidence="10" id="KW-1185">Reference proteome</keyword>
<dbReference type="InterPro" id="IPR003846">
    <property type="entry name" value="SelO"/>
</dbReference>
<feature type="binding site" evidence="8">
    <location>
        <position position="90"/>
    </location>
    <ligand>
        <name>ATP</name>
        <dbReference type="ChEBI" id="CHEBI:30616"/>
    </ligand>
</feature>
<comment type="catalytic activity">
    <reaction evidence="8">
        <text>L-histidyl-[protein] + UTP = N(tele)-(5'-uridylyl)-L-histidyl-[protein] + diphosphate</text>
        <dbReference type="Rhea" id="RHEA:83891"/>
        <dbReference type="Rhea" id="RHEA-COMP:9745"/>
        <dbReference type="Rhea" id="RHEA-COMP:20239"/>
        <dbReference type="ChEBI" id="CHEBI:29979"/>
        <dbReference type="ChEBI" id="CHEBI:33019"/>
        <dbReference type="ChEBI" id="CHEBI:46398"/>
        <dbReference type="ChEBI" id="CHEBI:233474"/>
    </reaction>
</comment>
<dbReference type="GO" id="GO:0070733">
    <property type="term" value="F:AMPylase activity"/>
    <property type="evidence" value="ECO:0007669"/>
    <property type="project" value="UniProtKB-EC"/>
</dbReference>
<gene>
    <name evidence="8" type="primary">ydiU</name>
    <name evidence="8" type="synonym">selO</name>
    <name evidence="9" type="ORF">GV64_00440</name>
</gene>
<dbReference type="EMBL" id="JOJP01000001">
    <property type="protein sequence ID" value="KEI69406.1"/>
    <property type="molecule type" value="Genomic_DNA"/>
</dbReference>
<dbReference type="GO" id="GO:0030145">
    <property type="term" value="F:manganese ion binding"/>
    <property type="evidence" value="ECO:0007669"/>
    <property type="project" value="UniProtKB-UniRule"/>
</dbReference>
<feature type="binding site" evidence="8">
    <location>
        <position position="92"/>
    </location>
    <ligand>
        <name>ATP</name>
        <dbReference type="ChEBI" id="CHEBI:30616"/>
    </ligand>
</feature>
<dbReference type="Pfam" id="PF02696">
    <property type="entry name" value="SelO"/>
    <property type="match status" value="1"/>
</dbReference>
<keyword evidence="2 8" id="KW-0808">Transferase</keyword>
<dbReference type="HAMAP" id="MF_00692">
    <property type="entry name" value="SelO"/>
    <property type="match status" value="1"/>
</dbReference>
<feature type="binding site" evidence="8">
    <location>
        <position position="113"/>
    </location>
    <ligand>
        <name>ATP</name>
        <dbReference type="ChEBI" id="CHEBI:30616"/>
    </ligand>
</feature>
<feature type="binding site" evidence="8">
    <location>
        <position position="126"/>
    </location>
    <ligand>
        <name>ATP</name>
        <dbReference type="ChEBI" id="CHEBI:30616"/>
    </ligand>
</feature>
<evidence type="ECO:0000256" key="1">
    <source>
        <dbReference type="ARBA" id="ARBA00009747"/>
    </source>
</evidence>
<accession>A0A081K5I0</accession>
<protein>
    <recommendedName>
        <fullName evidence="8">Protein nucleotidyltransferase YdiU</fullName>
        <ecNumber evidence="8">2.7.7.-</ecNumber>
    </recommendedName>
    <alternativeName>
        <fullName evidence="8">Protein adenylyltransferase YdiU</fullName>
        <ecNumber evidence="8">2.7.7.108</ecNumber>
    </alternativeName>
    <alternativeName>
        <fullName evidence="8">Protein uridylyltransferase YdiU</fullName>
        <ecNumber evidence="8">2.7.7.-</ecNumber>
    </alternativeName>
</protein>
<comment type="catalytic activity">
    <reaction evidence="8">
        <text>L-tyrosyl-[protein] + ATP = O-(5'-adenylyl)-L-tyrosyl-[protein] + diphosphate</text>
        <dbReference type="Rhea" id="RHEA:54288"/>
        <dbReference type="Rhea" id="RHEA-COMP:10136"/>
        <dbReference type="Rhea" id="RHEA-COMP:13846"/>
        <dbReference type="ChEBI" id="CHEBI:30616"/>
        <dbReference type="ChEBI" id="CHEBI:33019"/>
        <dbReference type="ChEBI" id="CHEBI:46858"/>
        <dbReference type="ChEBI" id="CHEBI:83624"/>
        <dbReference type="EC" id="2.7.7.108"/>
    </reaction>
</comment>
<feature type="binding site" evidence="8">
    <location>
        <position position="259"/>
    </location>
    <ligand>
        <name>Mg(2+)</name>
        <dbReference type="ChEBI" id="CHEBI:18420"/>
    </ligand>
</feature>
<feature type="active site" description="Proton acceptor" evidence="8">
    <location>
        <position position="258"/>
    </location>
</feature>